<evidence type="ECO:0000259" key="13">
    <source>
        <dbReference type="PROSITE" id="PS50893"/>
    </source>
</evidence>
<feature type="transmembrane region" description="Helical" evidence="11">
    <location>
        <begin position="159"/>
        <end position="181"/>
    </location>
</feature>
<dbReference type="InterPro" id="IPR003439">
    <property type="entry name" value="ABC_transporter-like_ATP-bd"/>
</dbReference>
<feature type="compositionally biased region" description="Basic and acidic residues" evidence="12">
    <location>
        <begin position="8"/>
        <end position="43"/>
    </location>
</feature>
<evidence type="ECO:0000256" key="8">
    <source>
        <dbReference type="ARBA" id="ARBA00022840"/>
    </source>
</evidence>
<accession>A0A853A1N1</accession>
<reference evidence="15 16" key="1">
    <citation type="submission" date="2020-07" db="EMBL/GenBank/DDBJ databases">
        <title>Sequencing the genomes of 1000 actinobacteria strains.</title>
        <authorList>
            <person name="Klenk H.-P."/>
        </authorList>
    </citation>
    <scope>NUCLEOTIDE SEQUENCE [LARGE SCALE GENOMIC DNA]</scope>
    <source>
        <strain evidence="15 16">DSM 42178</strain>
    </source>
</reference>
<keyword evidence="4" id="KW-1003">Cell membrane</keyword>
<dbReference type="InterPro" id="IPR011867">
    <property type="entry name" value="ModB_ABC"/>
</dbReference>
<dbReference type="AlphaFoldDB" id="A0A853A1N1"/>
<evidence type="ECO:0000256" key="6">
    <source>
        <dbReference type="ARBA" id="ARBA00022692"/>
    </source>
</evidence>
<sequence length="604" mass="61923">MSGHHPSSARDADRRAADHDEQAGLAGRDEQARLAEQAGRAERPSGGPGGPATSWAPPGAAPLPSPAPLPGPARVRPPALLLVPALLALLLVVLPLAGLLVRAPWRELGGLLADPTVLQALQVSLWCSFGAVAAALLLGVPLAWLLARVEFPGKGLVRAVVMLPLVLPPVVGGVALLLAFGRNGLLGGVLEWLGVRLTFSLPGAVLAAAFVALPFLVLSVEGALAGLDRRYEEAAASLGARPLRVFATVVLPLVGPAVAAGAALAWARALGEFGATITFAGNLPGATQTLPLAVYLMLQQDPDAAVAVSLLLLAVSAAVLVALRGRWVSPLGAATRRGLGRRGRGGRGGRDGRGGADDRRPSSEPSAPSPSPSPFPIAPPARPSPRSLAGRPASSAPPVALRVRTEGLLTAELTAAPGEVVAVLGPSGAGKTTLLRALAGLPAPARATVELDGVRLDGLAPHARPVGWVPQDGALFPHLNAVENVAYGPRAAGVPRADARRRAEEWLHRLGLADLAARRPGELSGGQGQRVALARALARRPRLLLLDEPLSALDPATRSAVREELAAHLRAFDGVCLLVTHDRADAEALAGRVVWVDGGRLTDG</sequence>
<keyword evidence="10 11" id="KW-0472">Membrane</keyword>
<keyword evidence="5" id="KW-0500">Molybdenum</keyword>
<organism evidence="15 16">
    <name type="scientific">Allostreptomyces psammosilenae</name>
    <dbReference type="NCBI Taxonomy" id="1892865"/>
    <lineage>
        <taxon>Bacteria</taxon>
        <taxon>Bacillati</taxon>
        <taxon>Actinomycetota</taxon>
        <taxon>Actinomycetes</taxon>
        <taxon>Kitasatosporales</taxon>
        <taxon>Streptomycetaceae</taxon>
        <taxon>Allostreptomyces</taxon>
    </lineage>
</organism>
<evidence type="ECO:0000256" key="12">
    <source>
        <dbReference type="SAM" id="MobiDB-lite"/>
    </source>
</evidence>
<dbReference type="Gene3D" id="1.10.3720.10">
    <property type="entry name" value="MetI-like"/>
    <property type="match status" value="1"/>
</dbReference>
<keyword evidence="6 11" id="KW-0812">Transmembrane</keyword>
<keyword evidence="3 11" id="KW-0813">Transport</keyword>
<dbReference type="EMBL" id="JACBZD010000002">
    <property type="protein sequence ID" value="NYI08047.1"/>
    <property type="molecule type" value="Genomic_DNA"/>
</dbReference>
<dbReference type="PROSITE" id="PS50893">
    <property type="entry name" value="ABC_TRANSPORTER_2"/>
    <property type="match status" value="1"/>
</dbReference>
<comment type="similarity">
    <text evidence="2">Belongs to the binding-protein-dependent transport system permease family. CysTW subfamily.</text>
</comment>
<dbReference type="NCBIfam" id="TIGR01581">
    <property type="entry name" value="Mo_ABC_porter"/>
    <property type="match status" value="1"/>
</dbReference>
<feature type="transmembrane region" description="Helical" evidence="11">
    <location>
        <begin position="79"/>
        <end position="103"/>
    </location>
</feature>
<evidence type="ECO:0000256" key="10">
    <source>
        <dbReference type="ARBA" id="ARBA00023136"/>
    </source>
</evidence>
<evidence type="ECO:0000256" key="4">
    <source>
        <dbReference type="ARBA" id="ARBA00022475"/>
    </source>
</evidence>
<dbReference type="CDD" id="cd06261">
    <property type="entry name" value="TM_PBP2"/>
    <property type="match status" value="1"/>
</dbReference>
<dbReference type="InterPro" id="IPR035906">
    <property type="entry name" value="MetI-like_sf"/>
</dbReference>
<dbReference type="PANTHER" id="PTHR30183:SF3">
    <property type="entry name" value="MOLYBDENUM TRANSPORT SYSTEM PERMEASE PROTEIN MODB"/>
    <property type="match status" value="1"/>
</dbReference>
<dbReference type="Pfam" id="PF00528">
    <property type="entry name" value="BPD_transp_1"/>
    <property type="match status" value="1"/>
</dbReference>
<dbReference type="GO" id="GO:0015098">
    <property type="term" value="F:molybdate ion transmembrane transporter activity"/>
    <property type="evidence" value="ECO:0007669"/>
    <property type="project" value="InterPro"/>
</dbReference>
<keyword evidence="7" id="KW-0547">Nucleotide-binding</keyword>
<dbReference type="SUPFAM" id="SSF52540">
    <property type="entry name" value="P-loop containing nucleoside triphosphate hydrolases"/>
    <property type="match status" value="1"/>
</dbReference>
<dbReference type="Gene3D" id="3.40.50.300">
    <property type="entry name" value="P-loop containing nucleotide triphosphate hydrolases"/>
    <property type="match status" value="1"/>
</dbReference>
<dbReference type="PANTHER" id="PTHR30183">
    <property type="entry name" value="MOLYBDENUM TRANSPORT SYSTEM PERMEASE PROTEIN MODB"/>
    <property type="match status" value="1"/>
</dbReference>
<feature type="transmembrane region" description="Helical" evidence="11">
    <location>
        <begin position="201"/>
        <end position="224"/>
    </location>
</feature>
<feature type="domain" description="ABC transporter" evidence="13">
    <location>
        <begin position="388"/>
        <end position="604"/>
    </location>
</feature>
<name>A0A853A1N1_9ACTN</name>
<evidence type="ECO:0000259" key="14">
    <source>
        <dbReference type="PROSITE" id="PS50928"/>
    </source>
</evidence>
<evidence type="ECO:0000256" key="3">
    <source>
        <dbReference type="ARBA" id="ARBA00022448"/>
    </source>
</evidence>
<evidence type="ECO:0000256" key="5">
    <source>
        <dbReference type="ARBA" id="ARBA00022505"/>
    </source>
</evidence>
<dbReference type="InterPro" id="IPR006469">
    <property type="entry name" value="NifC_ABC_porter"/>
</dbReference>
<protein>
    <submittedName>
        <fullName evidence="15">Molybdate transport system permease protein</fullName>
    </submittedName>
</protein>
<feature type="compositionally biased region" description="Low complexity" evidence="12">
    <location>
        <begin position="384"/>
        <end position="397"/>
    </location>
</feature>
<dbReference type="GO" id="GO:0016887">
    <property type="term" value="F:ATP hydrolysis activity"/>
    <property type="evidence" value="ECO:0007669"/>
    <property type="project" value="InterPro"/>
</dbReference>
<dbReference type="InterPro" id="IPR000515">
    <property type="entry name" value="MetI-like"/>
</dbReference>
<feature type="transmembrane region" description="Helical" evidence="11">
    <location>
        <begin position="304"/>
        <end position="323"/>
    </location>
</feature>
<comment type="subcellular location">
    <subcellularLocation>
        <location evidence="1 11">Cell membrane</location>
        <topology evidence="1 11">Multi-pass membrane protein</topology>
    </subcellularLocation>
</comment>
<feature type="compositionally biased region" description="Pro residues" evidence="12">
    <location>
        <begin position="367"/>
        <end position="383"/>
    </location>
</feature>
<dbReference type="GO" id="GO:0005886">
    <property type="term" value="C:plasma membrane"/>
    <property type="evidence" value="ECO:0007669"/>
    <property type="project" value="UniProtKB-SubCell"/>
</dbReference>
<keyword evidence="9 11" id="KW-1133">Transmembrane helix</keyword>
<dbReference type="PROSITE" id="PS50928">
    <property type="entry name" value="ABC_TM1"/>
    <property type="match status" value="1"/>
</dbReference>
<evidence type="ECO:0000256" key="7">
    <source>
        <dbReference type="ARBA" id="ARBA00022741"/>
    </source>
</evidence>
<dbReference type="Pfam" id="PF00005">
    <property type="entry name" value="ABC_tran"/>
    <property type="match status" value="1"/>
</dbReference>
<dbReference type="SUPFAM" id="SSF161098">
    <property type="entry name" value="MetI-like"/>
    <property type="match status" value="1"/>
</dbReference>
<dbReference type="InterPro" id="IPR027417">
    <property type="entry name" value="P-loop_NTPase"/>
</dbReference>
<feature type="region of interest" description="Disordered" evidence="12">
    <location>
        <begin position="336"/>
        <end position="397"/>
    </location>
</feature>
<dbReference type="InterPro" id="IPR003593">
    <property type="entry name" value="AAA+_ATPase"/>
</dbReference>
<evidence type="ECO:0000313" key="16">
    <source>
        <dbReference type="Proteomes" id="UP000567795"/>
    </source>
</evidence>
<feature type="domain" description="ABC transmembrane type-1" evidence="14">
    <location>
        <begin position="121"/>
        <end position="323"/>
    </location>
</feature>
<dbReference type="Proteomes" id="UP000567795">
    <property type="component" value="Unassembled WGS sequence"/>
</dbReference>
<evidence type="ECO:0000256" key="1">
    <source>
        <dbReference type="ARBA" id="ARBA00004651"/>
    </source>
</evidence>
<proteinExistence type="inferred from homology"/>
<dbReference type="NCBIfam" id="TIGR02141">
    <property type="entry name" value="modB_ABC"/>
    <property type="match status" value="1"/>
</dbReference>
<evidence type="ECO:0000313" key="15">
    <source>
        <dbReference type="EMBL" id="NYI08047.1"/>
    </source>
</evidence>
<keyword evidence="8" id="KW-0067">ATP-binding</keyword>
<feature type="region of interest" description="Disordered" evidence="12">
    <location>
        <begin position="1"/>
        <end position="69"/>
    </location>
</feature>
<evidence type="ECO:0000256" key="11">
    <source>
        <dbReference type="RuleBase" id="RU363032"/>
    </source>
</evidence>
<comment type="caution">
    <text evidence="15">The sequence shown here is derived from an EMBL/GenBank/DDBJ whole genome shotgun (WGS) entry which is preliminary data.</text>
</comment>
<keyword evidence="16" id="KW-1185">Reference proteome</keyword>
<dbReference type="RefSeq" id="WP_376774059.1">
    <property type="nucleotide sequence ID" value="NZ_JACBZD010000002.1"/>
</dbReference>
<gene>
    <name evidence="15" type="ORF">FHU37_005076</name>
</gene>
<evidence type="ECO:0000256" key="2">
    <source>
        <dbReference type="ARBA" id="ARBA00007069"/>
    </source>
</evidence>
<feature type="compositionally biased region" description="Basic and acidic residues" evidence="12">
    <location>
        <begin position="348"/>
        <end position="362"/>
    </location>
</feature>
<dbReference type="SMART" id="SM00382">
    <property type="entry name" value="AAA"/>
    <property type="match status" value="1"/>
</dbReference>
<feature type="transmembrane region" description="Helical" evidence="11">
    <location>
        <begin position="245"/>
        <end position="267"/>
    </location>
</feature>
<feature type="compositionally biased region" description="Pro residues" evidence="12">
    <location>
        <begin position="59"/>
        <end position="69"/>
    </location>
</feature>
<dbReference type="GO" id="GO:0005524">
    <property type="term" value="F:ATP binding"/>
    <property type="evidence" value="ECO:0007669"/>
    <property type="project" value="UniProtKB-KW"/>
</dbReference>
<evidence type="ECO:0000256" key="9">
    <source>
        <dbReference type="ARBA" id="ARBA00022989"/>
    </source>
</evidence>
<feature type="compositionally biased region" description="Basic residues" evidence="12">
    <location>
        <begin position="338"/>
        <end position="347"/>
    </location>
</feature>
<feature type="transmembrane region" description="Helical" evidence="11">
    <location>
        <begin position="123"/>
        <end position="147"/>
    </location>
</feature>